<evidence type="ECO:0000313" key="1">
    <source>
        <dbReference type="Proteomes" id="UP000887576"/>
    </source>
</evidence>
<protein>
    <submittedName>
        <fullName evidence="2">BLOC-1-related complex subunit 7</fullName>
    </submittedName>
</protein>
<dbReference type="Proteomes" id="UP000887576">
    <property type="component" value="Unplaced"/>
</dbReference>
<evidence type="ECO:0000313" key="2">
    <source>
        <dbReference type="WBParaSite" id="JU765_v2.g12100.t2"/>
    </source>
</evidence>
<reference evidence="2" key="1">
    <citation type="submission" date="2022-11" db="UniProtKB">
        <authorList>
            <consortium name="WormBaseParasite"/>
        </authorList>
    </citation>
    <scope>IDENTIFICATION</scope>
</reference>
<dbReference type="WBParaSite" id="JU765_v2.g12100.t2">
    <property type="protein sequence ID" value="JU765_v2.g12100.t2"/>
    <property type="gene ID" value="JU765_v2.g12100"/>
</dbReference>
<sequence length="68" mass="7944">MIQISVLVLYKNRELIFIKILPALNIGYVQKPLINMELMKCRNFENRVGNYGRIFVQALVPRLEHSIA</sequence>
<organism evidence="1 2">
    <name type="scientific">Panagrolaimus sp. JU765</name>
    <dbReference type="NCBI Taxonomy" id="591449"/>
    <lineage>
        <taxon>Eukaryota</taxon>
        <taxon>Metazoa</taxon>
        <taxon>Ecdysozoa</taxon>
        <taxon>Nematoda</taxon>
        <taxon>Chromadorea</taxon>
        <taxon>Rhabditida</taxon>
        <taxon>Tylenchina</taxon>
        <taxon>Panagrolaimomorpha</taxon>
        <taxon>Panagrolaimoidea</taxon>
        <taxon>Panagrolaimidae</taxon>
        <taxon>Panagrolaimus</taxon>
    </lineage>
</organism>
<name>A0AC34Q219_9BILA</name>
<proteinExistence type="predicted"/>
<accession>A0AC34Q219</accession>